<proteinExistence type="predicted"/>
<feature type="transmembrane region" description="Helical" evidence="12">
    <location>
        <begin position="194"/>
        <end position="213"/>
    </location>
</feature>
<dbReference type="SUPFAM" id="SSF55874">
    <property type="entry name" value="ATPase domain of HSP90 chaperone/DNA topoisomerase II/histidine kinase"/>
    <property type="match status" value="1"/>
</dbReference>
<dbReference type="FunFam" id="3.30.565.10:FF:000010">
    <property type="entry name" value="Sensor histidine kinase RcsC"/>
    <property type="match status" value="1"/>
</dbReference>
<feature type="transmembrane region" description="Helical" evidence="12">
    <location>
        <begin position="233"/>
        <end position="253"/>
    </location>
</feature>
<dbReference type="AlphaFoldDB" id="K4KM74"/>
<dbReference type="Gene3D" id="3.30.565.10">
    <property type="entry name" value="Histidine kinase-like ATPase, C-terminal domain"/>
    <property type="match status" value="1"/>
</dbReference>
<dbReference type="EC" id="2.7.13.3" evidence="2"/>
<evidence type="ECO:0000256" key="9">
    <source>
        <dbReference type="ARBA" id="ARBA00064003"/>
    </source>
</evidence>
<keyword evidence="7" id="KW-0067">ATP-binding</keyword>
<dbReference type="InterPro" id="IPR003661">
    <property type="entry name" value="HisK_dim/P_dom"/>
</dbReference>
<dbReference type="PROSITE" id="PS50109">
    <property type="entry name" value="HIS_KIN"/>
    <property type="match status" value="1"/>
</dbReference>
<keyword evidence="8" id="KW-0902">Two-component regulatory system</keyword>
<dbReference type="InterPro" id="IPR005467">
    <property type="entry name" value="His_kinase_dom"/>
</dbReference>
<feature type="signal peptide" evidence="13">
    <location>
        <begin position="1"/>
        <end position="23"/>
    </location>
</feature>
<dbReference type="InterPro" id="IPR004358">
    <property type="entry name" value="Sig_transdc_His_kin-like_C"/>
</dbReference>
<dbReference type="FunFam" id="1.10.287.130:FF:000002">
    <property type="entry name" value="Two-component osmosensing histidine kinase"/>
    <property type="match status" value="1"/>
</dbReference>
<keyword evidence="12" id="KW-0472">Membrane</keyword>
<dbReference type="PROSITE" id="PS50110">
    <property type="entry name" value="RESPONSE_REGULATORY"/>
    <property type="match status" value="1"/>
</dbReference>
<keyword evidence="5" id="KW-0547">Nucleotide-binding</keyword>
<feature type="chain" id="PRO_5003878472" description="Sensory/regulatory protein RpfC" evidence="13">
    <location>
        <begin position="24"/>
        <end position="771"/>
    </location>
</feature>
<gene>
    <name evidence="16" type="ordered locus">M5M_10755</name>
</gene>
<keyword evidence="13" id="KW-0732">Signal</keyword>
<protein>
    <recommendedName>
        <fullName evidence="10">Sensory/regulatory protein RpfC</fullName>
        <ecNumber evidence="2">2.7.13.3</ecNumber>
    </recommendedName>
</protein>
<keyword evidence="3 11" id="KW-0597">Phosphoprotein</keyword>
<evidence type="ECO:0000256" key="8">
    <source>
        <dbReference type="ARBA" id="ARBA00023012"/>
    </source>
</evidence>
<evidence type="ECO:0000313" key="16">
    <source>
        <dbReference type="EMBL" id="AFU99330.2"/>
    </source>
</evidence>
<dbReference type="Pfam" id="PF00072">
    <property type="entry name" value="Response_reg"/>
    <property type="match status" value="1"/>
</dbReference>
<dbReference type="SUPFAM" id="SSF52172">
    <property type="entry name" value="CheY-like"/>
    <property type="match status" value="1"/>
</dbReference>
<dbReference type="eggNOG" id="COG2205">
    <property type="taxonomic scope" value="Bacteria"/>
</dbReference>
<evidence type="ECO:0000259" key="14">
    <source>
        <dbReference type="PROSITE" id="PS50109"/>
    </source>
</evidence>
<dbReference type="CDD" id="cd16922">
    <property type="entry name" value="HATPase_EvgS-ArcB-TorS-like"/>
    <property type="match status" value="1"/>
</dbReference>
<reference evidence="16 17" key="1">
    <citation type="journal article" date="2013" name="Genome Announc.">
        <title>Complete genome sequence of Simiduia agarivorans SA1(T), a marine bacterium able to degrade a variety of polysaccharides.</title>
        <authorList>
            <person name="Lin S.Y."/>
            <person name="Shieh W.Y."/>
            <person name="Chen J.S."/>
            <person name="Tang S.L."/>
        </authorList>
    </citation>
    <scope>NUCLEOTIDE SEQUENCE [LARGE SCALE GENOMIC DNA]</scope>
    <source>
        <strain evidence="17">DSM 21679 / JCM 13881 / BCRC 17597 / SA1</strain>
    </source>
</reference>
<dbReference type="InterPro" id="IPR036890">
    <property type="entry name" value="HATPase_C_sf"/>
</dbReference>
<comment type="subunit">
    <text evidence="9">At low DSF concentrations, interacts with RpfF.</text>
</comment>
<dbReference type="InterPro" id="IPR001789">
    <property type="entry name" value="Sig_transdc_resp-reg_receiver"/>
</dbReference>
<evidence type="ECO:0000256" key="3">
    <source>
        <dbReference type="ARBA" id="ARBA00022553"/>
    </source>
</evidence>
<accession>K4KM74</accession>
<dbReference type="SMART" id="SM00387">
    <property type="entry name" value="HATPase_c"/>
    <property type="match status" value="1"/>
</dbReference>
<dbReference type="Proteomes" id="UP000000466">
    <property type="component" value="Chromosome"/>
</dbReference>
<sequence>MRRWLLTLAIHLPLWLLCQSARAGALVPECFADPTQTYSAADIAGQHFDADSCADGDYVQGTLWVRVLLDNPHPTPIEGVLDTRDSFSSRVSVYRSDGERLALLFDGGTAGAQRRNFLGARSVAVPLRLAPASQHYLYYQVQSPVSVYLHPQWLTLEAFVDHHRLQQGLTALFYGVLLGLLIYNGFLAAASRELVYLCYTLFLLATLFMHGLLDASAFRFWPEPWWPEGKLSLFWPAVLIQAMLFYCLSGCFLKPGLFSRRVIQLAVVCCLALLALCITQNWPLVRNITQVVSLIFNVYLLALAVRLALAGSRPAAIYLVAFSGFMMSQLAAVLMAGYGNMSPLWLEGVMMLGCLWQALLLSLALGDQINTLKVENHRVQAEARAATAEAAFKSRFLANMSHEIRTPMNGVMGMADLLADSDLNEEQQKYVQTIRGSGKILLKVINDVLDIAKIEDGGIELQPAPLELQSLLADIKVLFQYQALESGLAFNISLAPDVPRVALLDGARVTQVLANLVGNAFKFTERGNVSLSVHYESSQLLFRVQDTGRGINEAAQAEIFEPFRQLPEEQGACGRDHHHGGTGLGLAISRQLVELMGGTIGVNSVEGQGSCFWFRLPYRRPQSMDQTKSASIPAAQESSGALQVLVAEDNSTNRLVIGSMLEKLGHQPLYANDGEAALNFYCEQGAPDLILMDFEMPKLTGVQAAQAIRQWEQQQGLAACPIYALSAHALPEHRATFLEAGMQQVLNKPLQMDELRQALAEVTHKRRAEAQ</sequence>
<dbReference type="InterPro" id="IPR011622">
    <property type="entry name" value="7TMR_DISM_rcpt_extracell_dom2"/>
</dbReference>
<dbReference type="Pfam" id="PF07696">
    <property type="entry name" value="7TMR-DISMED2"/>
    <property type="match status" value="1"/>
</dbReference>
<organism evidence="16 17">
    <name type="scientific">Simiduia agarivorans (strain DSM 21679 / JCM 13881 / BCRC 17597 / SA1)</name>
    <dbReference type="NCBI Taxonomy" id="1117647"/>
    <lineage>
        <taxon>Bacteria</taxon>
        <taxon>Pseudomonadati</taxon>
        <taxon>Pseudomonadota</taxon>
        <taxon>Gammaproteobacteria</taxon>
        <taxon>Cellvibrionales</taxon>
        <taxon>Cellvibrionaceae</taxon>
        <taxon>Simiduia</taxon>
    </lineage>
</organism>
<dbReference type="Gene3D" id="1.10.287.130">
    <property type="match status" value="1"/>
</dbReference>
<name>K4KM74_SIMAS</name>
<feature type="transmembrane region" description="Helical" evidence="12">
    <location>
        <begin position="344"/>
        <end position="365"/>
    </location>
</feature>
<evidence type="ECO:0000256" key="7">
    <source>
        <dbReference type="ARBA" id="ARBA00022840"/>
    </source>
</evidence>
<feature type="transmembrane region" description="Helical" evidence="12">
    <location>
        <begin position="168"/>
        <end position="187"/>
    </location>
</feature>
<feature type="domain" description="Histidine kinase" evidence="14">
    <location>
        <begin position="399"/>
        <end position="620"/>
    </location>
</feature>
<evidence type="ECO:0000256" key="1">
    <source>
        <dbReference type="ARBA" id="ARBA00000085"/>
    </source>
</evidence>
<dbReference type="STRING" id="1117647.M5M_10755"/>
<dbReference type="SUPFAM" id="SSF47384">
    <property type="entry name" value="Homodimeric domain of signal transducing histidine kinase"/>
    <property type="match status" value="1"/>
</dbReference>
<evidence type="ECO:0000256" key="6">
    <source>
        <dbReference type="ARBA" id="ARBA00022777"/>
    </source>
</evidence>
<dbReference type="EMBL" id="CP003746">
    <property type="protein sequence ID" value="AFU99330.2"/>
    <property type="molecule type" value="Genomic_DNA"/>
</dbReference>
<dbReference type="InterPro" id="IPR036097">
    <property type="entry name" value="HisK_dim/P_sf"/>
</dbReference>
<keyword evidence="6 16" id="KW-0418">Kinase</keyword>
<dbReference type="InterPro" id="IPR003594">
    <property type="entry name" value="HATPase_dom"/>
</dbReference>
<dbReference type="PANTHER" id="PTHR45339">
    <property type="entry name" value="HYBRID SIGNAL TRANSDUCTION HISTIDINE KINASE J"/>
    <property type="match status" value="1"/>
</dbReference>
<dbReference type="CDD" id="cd17546">
    <property type="entry name" value="REC_hyHK_CKI1_RcsC-like"/>
    <property type="match status" value="1"/>
</dbReference>
<dbReference type="Pfam" id="PF00512">
    <property type="entry name" value="HisKA"/>
    <property type="match status" value="1"/>
</dbReference>
<evidence type="ECO:0000256" key="5">
    <source>
        <dbReference type="ARBA" id="ARBA00022741"/>
    </source>
</evidence>
<dbReference type="SMART" id="SM00388">
    <property type="entry name" value="HisKA"/>
    <property type="match status" value="1"/>
</dbReference>
<dbReference type="PANTHER" id="PTHR45339:SF1">
    <property type="entry name" value="HYBRID SIGNAL TRANSDUCTION HISTIDINE KINASE J"/>
    <property type="match status" value="1"/>
</dbReference>
<dbReference type="Pfam" id="PF07695">
    <property type="entry name" value="7TMR-DISM_7TM"/>
    <property type="match status" value="1"/>
</dbReference>
<feature type="modified residue" description="4-aspartylphosphate" evidence="11">
    <location>
        <position position="693"/>
    </location>
</feature>
<keyword evidence="4" id="KW-0808">Transferase</keyword>
<dbReference type="InterPro" id="IPR011623">
    <property type="entry name" value="7TMR_DISM_rcpt_extracell_dom1"/>
</dbReference>
<evidence type="ECO:0000256" key="4">
    <source>
        <dbReference type="ARBA" id="ARBA00022679"/>
    </source>
</evidence>
<comment type="catalytic activity">
    <reaction evidence="1">
        <text>ATP + protein L-histidine = ADP + protein N-phospho-L-histidine.</text>
        <dbReference type="EC" id="2.7.13.3"/>
    </reaction>
</comment>
<evidence type="ECO:0000256" key="13">
    <source>
        <dbReference type="SAM" id="SignalP"/>
    </source>
</evidence>
<dbReference type="GO" id="GO:0000155">
    <property type="term" value="F:phosphorelay sensor kinase activity"/>
    <property type="evidence" value="ECO:0007669"/>
    <property type="project" value="InterPro"/>
</dbReference>
<evidence type="ECO:0000259" key="15">
    <source>
        <dbReference type="PROSITE" id="PS50110"/>
    </source>
</evidence>
<evidence type="ECO:0000256" key="12">
    <source>
        <dbReference type="SAM" id="Phobius"/>
    </source>
</evidence>
<evidence type="ECO:0000256" key="11">
    <source>
        <dbReference type="PROSITE-ProRule" id="PRU00169"/>
    </source>
</evidence>
<dbReference type="HOGENOM" id="CLU_000445_105_0_6"/>
<dbReference type="SMART" id="SM00448">
    <property type="entry name" value="REC"/>
    <property type="match status" value="1"/>
</dbReference>
<dbReference type="eggNOG" id="COG0784">
    <property type="taxonomic scope" value="Bacteria"/>
</dbReference>
<feature type="transmembrane region" description="Helical" evidence="12">
    <location>
        <begin position="288"/>
        <end position="309"/>
    </location>
</feature>
<dbReference type="GO" id="GO:0005524">
    <property type="term" value="F:ATP binding"/>
    <property type="evidence" value="ECO:0007669"/>
    <property type="project" value="UniProtKB-KW"/>
</dbReference>
<dbReference type="Pfam" id="PF02518">
    <property type="entry name" value="HATPase_c"/>
    <property type="match status" value="1"/>
</dbReference>
<dbReference type="CDD" id="cd00082">
    <property type="entry name" value="HisKA"/>
    <property type="match status" value="1"/>
</dbReference>
<dbReference type="Gene3D" id="2.60.40.2380">
    <property type="match status" value="1"/>
</dbReference>
<evidence type="ECO:0000313" key="17">
    <source>
        <dbReference type="Proteomes" id="UP000000466"/>
    </source>
</evidence>
<keyword evidence="12" id="KW-1133">Transmembrane helix</keyword>
<dbReference type="KEGG" id="saga:M5M_10755"/>
<keyword evidence="12" id="KW-0812">Transmembrane</keyword>
<evidence type="ECO:0000256" key="2">
    <source>
        <dbReference type="ARBA" id="ARBA00012438"/>
    </source>
</evidence>
<feature type="domain" description="Response regulatory" evidence="15">
    <location>
        <begin position="643"/>
        <end position="763"/>
    </location>
</feature>
<dbReference type="PRINTS" id="PR00344">
    <property type="entry name" value="BCTRLSENSOR"/>
</dbReference>
<feature type="transmembrane region" description="Helical" evidence="12">
    <location>
        <begin position="316"/>
        <end position="338"/>
    </location>
</feature>
<dbReference type="InterPro" id="IPR011006">
    <property type="entry name" value="CheY-like_superfamily"/>
</dbReference>
<dbReference type="Gene3D" id="3.40.50.2300">
    <property type="match status" value="1"/>
</dbReference>
<keyword evidence="17" id="KW-1185">Reference proteome</keyword>
<evidence type="ECO:0000256" key="10">
    <source>
        <dbReference type="ARBA" id="ARBA00068150"/>
    </source>
</evidence>
<feature type="transmembrane region" description="Helical" evidence="12">
    <location>
        <begin position="265"/>
        <end position="282"/>
    </location>
</feature>